<protein>
    <submittedName>
        <fullName evidence="2">Uncharacterized protein</fullName>
    </submittedName>
</protein>
<keyword evidence="1" id="KW-0175">Coiled coil</keyword>
<reference evidence="2" key="1">
    <citation type="submission" date="2015-12" db="EMBL/GenBank/DDBJ databases">
        <title>A stable core within a dynamic pangenome in Sulfolobus acidocaldarius.</title>
        <authorList>
            <person name="Anderson R."/>
            <person name="Kouris A."/>
            <person name="Seward C."/>
            <person name="Campbell K."/>
            <person name="Whitaker R."/>
        </authorList>
    </citation>
    <scope>NUCLEOTIDE SEQUENCE [LARGE SCALE GENOMIC DNA]</scope>
    <source>
        <strain evidence="2">NG05B_CO5_07</strain>
    </source>
</reference>
<dbReference type="EMBL" id="CP013695">
    <property type="protein sequence ID" value="ALU32731.1"/>
    <property type="molecule type" value="Genomic_DNA"/>
</dbReference>
<proteinExistence type="predicted"/>
<dbReference type="Proteomes" id="UP000060043">
    <property type="component" value="Chromosome"/>
</dbReference>
<accession>A0A0U3FQQ5</accession>
<dbReference type="AlphaFoldDB" id="A0A0U3FQQ5"/>
<feature type="coiled-coil region" evidence="1">
    <location>
        <begin position="5"/>
        <end position="59"/>
    </location>
</feature>
<name>A0A0U3FQQ5_9CREN</name>
<evidence type="ECO:0000313" key="2">
    <source>
        <dbReference type="EMBL" id="ALU32731.1"/>
    </source>
</evidence>
<sequence>MTEDAIKAELKLARIKDEIKALEEQKKKLLNELKIVQIYEELNEKAQVFSKKVDDMKNVMNDFAKLVSPTEEDKKKVYQSIDDAIKTGKEIAESFKLLAKAMLKKG</sequence>
<gene>
    <name evidence="2" type="ORF">ATZ20_01070</name>
</gene>
<evidence type="ECO:0000256" key="1">
    <source>
        <dbReference type="SAM" id="Coils"/>
    </source>
</evidence>
<organism evidence="2">
    <name type="scientific">Sulfolobus acidocaldarius</name>
    <dbReference type="NCBI Taxonomy" id="2285"/>
    <lineage>
        <taxon>Archaea</taxon>
        <taxon>Thermoproteota</taxon>
        <taxon>Thermoprotei</taxon>
        <taxon>Sulfolobales</taxon>
        <taxon>Sulfolobaceae</taxon>
        <taxon>Sulfolobus</taxon>
    </lineage>
</organism>